<sequence length="175" mass="18378">MMLSSMISLALSFLALTSATPLNTRGGTCKPAFGGPPGFKVNIFNNAVGKEWHHASPPSIGTQITESPKSLSPVEFRVLRLSSGEYSIQPIGYPGFRVASTALGKLKIVATKPSDSKQLWNIDCGVCGTPTTGQFDQGCVIQSVDNPSLCVQSSPTTISLKPCGGTHQKYSFAGA</sequence>
<dbReference type="InParanoid" id="A0A0C3BHS3"/>
<feature type="chain" id="PRO_5002175689" description="Ricin B lectin domain-containing protein" evidence="1">
    <location>
        <begin position="20"/>
        <end position="175"/>
    </location>
</feature>
<keyword evidence="1" id="KW-0732">Signal</keyword>
<dbReference type="AlphaFoldDB" id="A0A0C3BHS3"/>
<evidence type="ECO:0008006" key="4">
    <source>
        <dbReference type="Google" id="ProtNLM"/>
    </source>
</evidence>
<reference evidence="3" key="2">
    <citation type="submission" date="2015-01" db="EMBL/GenBank/DDBJ databases">
        <title>Evolutionary Origins and Diversification of the Mycorrhizal Mutualists.</title>
        <authorList>
            <consortium name="DOE Joint Genome Institute"/>
            <consortium name="Mycorrhizal Genomics Consortium"/>
            <person name="Kohler A."/>
            <person name="Kuo A."/>
            <person name="Nagy L.G."/>
            <person name="Floudas D."/>
            <person name="Copeland A."/>
            <person name="Barry K.W."/>
            <person name="Cichocki N."/>
            <person name="Veneault-Fourrey C."/>
            <person name="LaButti K."/>
            <person name="Lindquist E.A."/>
            <person name="Lipzen A."/>
            <person name="Lundell T."/>
            <person name="Morin E."/>
            <person name="Murat C."/>
            <person name="Riley R."/>
            <person name="Ohm R."/>
            <person name="Sun H."/>
            <person name="Tunlid A."/>
            <person name="Henrissat B."/>
            <person name="Grigoriev I.V."/>
            <person name="Hibbett D.S."/>
            <person name="Martin F."/>
        </authorList>
    </citation>
    <scope>NUCLEOTIDE SEQUENCE [LARGE SCALE GENOMIC DNA]</scope>
    <source>
        <strain evidence="3">F 1598</strain>
    </source>
</reference>
<evidence type="ECO:0000313" key="3">
    <source>
        <dbReference type="Proteomes" id="UP000054166"/>
    </source>
</evidence>
<protein>
    <recommendedName>
        <fullName evidence="4">Ricin B lectin domain-containing protein</fullName>
    </recommendedName>
</protein>
<evidence type="ECO:0000313" key="2">
    <source>
        <dbReference type="EMBL" id="KIM85868.1"/>
    </source>
</evidence>
<feature type="signal peptide" evidence="1">
    <location>
        <begin position="1"/>
        <end position="19"/>
    </location>
</feature>
<dbReference type="HOGENOM" id="CLU_1533144_0_0_1"/>
<reference evidence="2 3" key="1">
    <citation type="submission" date="2014-04" db="EMBL/GenBank/DDBJ databases">
        <authorList>
            <consortium name="DOE Joint Genome Institute"/>
            <person name="Kuo A."/>
            <person name="Tarkka M."/>
            <person name="Buscot F."/>
            <person name="Kohler A."/>
            <person name="Nagy L.G."/>
            <person name="Floudas D."/>
            <person name="Copeland A."/>
            <person name="Barry K.W."/>
            <person name="Cichocki N."/>
            <person name="Veneault-Fourrey C."/>
            <person name="LaButti K."/>
            <person name="Lindquist E.A."/>
            <person name="Lipzen A."/>
            <person name="Lundell T."/>
            <person name="Morin E."/>
            <person name="Murat C."/>
            <person name="Sun H."/>
            <person name="Tunlid A."/>
            <person name="Henrissat B."/>
            <person name="Grigoriev I.V."/>
            <person name="Hibbett D.S."/>
            <person name="Martin F."/>
            <person name="Nordberg H.P."/>
            <person name="Cantor M.N."/>
            <person name="Hua S.X."/>
        </authorList>
    </citation>
    <scope>NUCLEOTIDE SEQUENCE [LARGE SCALE GENOMIC DNA]</scope>
    <source>
        <strain evidence="2 3">F 1598</strain>
    </source>
</reference>
<dbReference type="Proteomes" id="UP000054166">
    <property type="component" value="Unassembled WGS sequence"/>
</dbReference>
<dbReference type="EMBL" id="KN832983">
    <property type="protein sequence ID" value="KIM85868.1"/>
    <property type="molecule type" value="Genomic_DNA"/>
</dbReference>
<accession>A0A0C3BHS3</accession>
<keyword evidence="3" id="KW-1185">Reference proteome</keyword>
<organism evidence="2 3">
    <name type="scientific">Piloderma croceum (strain F 1598)</name>
    <dbReference type="NCBI Taxonomy" id="765440"/>
    <lineage>
        <taxon>Eukaryota</taxon>
        <taxon>Fungi</taxon>
        <taxon>Dikarya</taxon>
        <taxon>Basidiomycota</taxon>
        <taxon>Agaricomycotina</taxon>
        <taxon>Agaricomycetes</taxon>
        <taxon>Agaricomycetidae</taxon>
        <taxon>Atheliales</taxon>
        <taxon>Atheliaceae</taxon>
        <taxon>Piloderma</taxon>
    </lineage>
</organism>
<name>A0A0C3BHS3_PILCF</name>
<gene>
    <name evidence="2" type="ORF">PILCRDRAFT_328288</name>
</gene>
<proteinExistence type="predicted"/>
<evidence type="ECO:0000256" key="1">
    <source>
        <dbReference type="SAM" id="SignalP"/>
    </source>
</evidence>